<dbReference type="EMBL" id="JBHSED010000010">
    <property type="protein sequence ID" value="MFC4303211.1"/>
    <property type="molecule type" value="Genomic_DNA"/>
</dbReference>
<reference evidence="8" key="1">
    <citation type="journal article" date="2019" name="Int. J. Syst. Evol. Microbiol.">
        <title>The Global Catalogue of Microorganisms (GCM) 10K type strain sequencing project: providing services to taxonomists for standard genome sequencing and annotation.</title>
        <authorList>
            <consortium name="The Broad Institute Genomics Platform"/>
            <consortium name="The Broad Institute Genome Sequencing Center for Infectious Disease"/>
            <person name="Wu L."/>
            <person name="Ma J."/>
        </authorList>
    </citation>
    <scope>NUCLEOTIDE SEQUENCE [LARGE SCALE GENOMIC DNA]</scope>
    <source>
        <strain evidence="8">CGMCC 4.1641</strain>
    </source>
</reference>
<dbReference type="InterPro" id="IPR001091">
    <property type="entry name" value="RM_Methyltransferase"/>
</dbReference>
<keyword evidence="3" id="KW-0808">Transferase</keyword>
<keyword evidence="2" id="KW-0489">Methyltransferase</keyword>
<keyword evidence="8" id="KW-1185">Reference proteome</keyword>
<evidence type="ECO:0000259" key="6">
    <source>
        <dbReference type="Pfam" id="PF01555"/>
    </source>
</evidence>
<dbReference type="PROSITE" id="PS00092">
    <property type="entry name" value="N6_MTASE"/>
    <property type="match status" value="1"/>
</dbReference>
<dbReference type="Gene3D" id="3.40.50.150">
    <property type="entry name" value="Vaccinia Virus protein VP39"/>
    <property type="match status" value="1"/>
</dbReference>
<name>A0ABV8S6N9_9BACL</name>
<proteinExistence type="inferred from homology"/>
<keyword evidence="4" id="KW-0680">Restriction system</keyword>
<evidence type="ECO:0000256" key="1">
    <source>
        <dbReference type="ARBA" id="ARBA00006594"/>
    </source>
</evidence>
<protein>
    <recommendedName>
        <fullName evidence="5">Methyltransferase</fullName>
        <ecNumber evidence="5">2.1.1.-</ecNumber>
    </recommendedName>
</protein>
<comment type="caution">
    <text evidence="7">The sequence shown here is derived from an EMBL/GenBank/DDBJ whole genome shotgun (WGS) entry which is preliminary data.</text>
</comment>
<evidence type="ECO:0000256" key="2">
    <source>
        <dbReference type="ARBA" id="ARBA00022603"/>
    </source>
</evidence>
<gene>
    <name evidence="7" type="ORF">ACFO1S_07075</name>
</gene>
<evidence type="ECO:0000256" key="5">
    <source>
        <dbReference type="RuleBase" id="RU362026"/>
    </source>
</evidence>
<dbReference type="InterPro" id="IPR002052">
    <property type="entry name" value="DNA_methylase_N6_adenine_CS"/>
</dbReference>
<sequence>MDNVRNRADRNRTISLDERERAEYARRLVRLHAPAEPGDVLGRTICQDLFETIDYLPDAFVDLLFVDPPYNLTKTFNGTTFSQMENGQYTQWLDAWFSRLVRILKPDATVYICGDWRSSHSIYEVASRHLHILNRITWEREKGRGALSNWKNASEDIWHCTRSDKYKFYVDRVKLKRKVLAPYRTEEGTPKDWDDDRDGKFRLTHPSNLWTDLTVPFWSMPENTDHPTQKPEKLLAKIILASSDEQDVVFDPFGGAGTTAVVAKKLNRRFASVEIDETYCCLAEKRLRMAEADASIQGYSEGVFWDRNASRQKKQTRHP</sequence>
<dbReference type="PRINTS" id="PR00508">
    <property type="entry name" value="S21N4MTFRASE"/>
</dbReference>
<accession>A0ABV8S6N9</accession>
<comment type="similarity">
    <text evidence="1 5">Belongs to the N(4)/N(6)-methyltransferase family.</text>
</comment>
<dbReference type="EC" id="2.1.1.-" evidence="5"/>
<organism evidence="7 8">
    <name type="scientific">Cohnella boryungensis</name>
    <dbReference type="NCBI Taxonomy" id="768479"/>
    <lineage>
        <taxon>Bacteria</taxon>
        <taxon>Bacillati</taxon>
        <taxon>Bacillota</taxon>
        <taxon>Bacilli</taxon>
        <taxon>Bacillales</taxon>
        <taxon>Paenibacillaceae</taxon>
        <taxon>Cohnella</taxon>
    </lineage>
</organism>
<dbReference type="InterPro" id="IPR002941">
    <property type="entry name" value="DNA_methylase_N4/N6"/>
</dbReference>
<evidence type="ECO:0000313" key="8">
    <source>
        <dbReference type="Proteomes" id="UP001595755"/>
    </source>
</evidence>
<evidence type="ECO:0000256" key="3">
    <source>
        <dbReference type="ARBA" id="ARBA00022679"/>
    </source>
</evidence>
<evidence type="ECO:0000313" key="7">
    <source>
        <dbReference type="EMBL" id="MFC4303211.1"/>
    </source>
</evidence>
<dbReference type="InterPro" id="IPR029063">
    <property type="entry name" value="SAM-dependent_MTases_sf"/>
</dbReference>
<dbReference type="Proteomes" id="UP001595755">
    <property type="component" value="Unassembled WGS sequence"/>
</dbReference>
<dbReference type="Pfam" id="PF01555">
    <property type="entry name" value="N6_N4_Mtase"/>
    <property type="match status" value="1"/>
</dbReference>
<dbReference type="SUPFAM" id="SSF53335">
    <property type="entry name" value="S-adenosyl-L-methionine-dependent methyltransferases"/>
    <property type="match status" value="1"/>
</dbReference>
<feature type="domain" description="DNA methylase N-4/N-6" evidence="6">
    <location>
        <begin position="61"/>
        <end position="285"/>
    </location>
</feature>
<evidence type="ECO:0000256" key="4">
    <source>
        <dbReference type="ARBA" id="ARBA00022747"/>
    </source>
</evidence>